<evidence type="ECO:0000313" key="2">
    <source>
        <dbReference type="Proteomes" id="UP000180254"/>
    </source>
</evidence>
<dbReference type="Proteomes" id="UP000180254">
    <property type="component" value="Unassembled WGS sequence"/>
</dbReference>
<protein>
    <submittedName>
        <fullName evidence="1">Uncharacterized protein</fullName>
    </submittedName>
</protein>
<gene>
    <name evidence="1" type="ORF">EUAN_07250</name>
</gene>
<dbReference type="AlphaFoldDB" id="A0A1S1V8J5"/>
<comment type="caution">
    <text evidence="1">The sequence shown here is derived from an EMBL/GenBank/DDBJ whole genome shotgun (WGS) entry which is preliminary data.</text>
</comment>
<sequence>MGERVNVPTSQEELERQEVYIKAVKEINEKAGRKKLCYIETYGCPVVS</sequence>
<organism evidence="1 2">
    <name type="scientific">Andreesenia angusta</name>
    <dbReference type="NCBI Taxonomy" id="39480"/>
    <lineage>
        <taxon>Bacteria</taxon>
        <taxon>Bacillati</taxon>
        <taxon>Bacillota</taxon>
        <taxon>Tissierellia</taxon>
        <taxon>Tissierellales</taxon>
        <taxon>Gottschalkiaceae</taxon>
        <taxon>Andreesenia</taxon>
    </lineage>
</organism>
<accession>A0A1S1V8J5</accession>
<dbReference type="EMBL" id="MKIE01000002">
    <property type="protein sequence ID" value="OHW62941.1"/>
    <property type="molecule type" value="Genomic_DNA"/>
</dbReference>
<dbReference type="STRING" id="39480.EUAN_07250"/>
<dbReference type="RefSeq" id="WP_169817332.1">
    <property type="nucleotide sequence ID" value="NZ_MKIE01000002.1"/>
</dbReference>
<reference evidence="1 2" key="1">
    <citation type="submission" date="2016-09" db="EMBL/GenBank/DDBJ databases">
        <title>Genome sequence of Eubacterium angustum.</title>
        <authorList>
            <person name="Poehlein A."/>
            <person name="Daniel R."/>
        </authorList>
    </citation>
    <scope>NUCLEOTIDE SEQUENCE [LARGE SCALE GENOMIC DNA]</scope>
    <source>
        <strain evidence="1 2">DSM 1989</strain>
    </source>
</reference>
<evidence type="ECO:0000313" key="1">
    <source>
        <dbReference type="EMBL" id="OHW62941.1"/>
    </source>
</evidence>
<name>A0A1S1V8J5_9FIRM</name>
<proteinExistence type="predicted"/>
<keyword evidence="2" id="KW-1185">Reference proteome</keyword>